<dbReference type="InterPro" id="IPR046219">
    <property type="entry name" value="DUF6252"/>
</dbReference>
<dbReference type="AlphaFoldDB" id="A0A9X5QK08"/>
<proteinExistence type="predicted"/>
<evidence type="ECO:0000313" key="2">
    <source>
        <dbReference type="Proteomes" id="UP000077563"/>
    </source>
</evidence>
<name>A0A9X5QK08_PSEMA</name>
<reference evidence="1 2" key="1">
    <citation type="submission" date="2015-09" db="EMBL/GenBank/DDBJ databases">
        <title>Genome sequence of Pseudomonas marginalis ICMP 3553.</title>
        <authorList>
            <person name="Visnovsky S."/>
            <person name="Lu A."/>
            <person name="Panda P."/>
            <person name="Pitman A."/>
        </authorList>
    </citation>
    <scope>NUCLEOTIDE SEQUENCE [LARGE SCALE GENOMIC DNA]</scope>
    <source>
        <strain evidence="1 2">ICMP 3553</strain>
    </source>
</reference>
<organism evidence="1 2">
    <name type="scientific">Pseudomonas marginalis</name>
    <name type="common">Pseudomonas panacis</name>
    <dbReference type="NCBI Taxonomy" id="298"/>
    <lineage>
        <taxon>Bacteria</taxon>
        <taxon>Pseudomonadati</taxon>
        <taxon>Pseudomonadota</taxon>
        <taxon>Gammaproteobacteria</taxon>
        <taxon>Pseudomonadales</taxon>
        <taxon>Pseudomonadaceae</taxon>
        <taxon>Pseudomonas</taxon>
    </lineage>
</organism>
<dbReference type="Pfam" id="PF19765">
    <property type="entry name" value="DUF6252"/>
    <property type="match status" value="1"/>
</dbReference>
<gene>
    <name evidence="1" type="ORF">AO064_06945</name>
</gene>
<comment type="caution">
    <text evidence="1">The sequence shown here is derived from an EMBL/GenBank/DDBJ whole genome shotgun (WGS) entry which is preliminary data.</text>
</comment>
<dbReference type="Proteomes" id="UP000077563">
    <property type="component" value="Unassembled WGS sequence"/>
</dbReference>
<dbReference type="EMBL" id="LKEG01000038">
    <property type="protein sequence ID" value="OAJ48580.1"/>
    <property type="molecule type" value="Genomic_DNA"/>
</dbReference>
<dbReference type="RefSeq" id="WP_064053693.1">
    <property type="nucleotide sequence ID" value="NZ_LKEG01000038.1"/>
</dbReference>
<sequence>MNIKKSITVKGSVNADVNLLTDGFRSTQVELANASASSKFISSQDKALNRFLFWVNNDIVPGTYNFEDTNEVQATYIHACDGYQLNYRPDSGSITILSVDFINSKIQATFNFTTQPGDPYPELTVKNGLIDISGRQN</sequence>
<evidence type="ECO:0000313" key="1">
    <source>
        <dbReference type="EMBL" id="OAJ48580.1"/>
    </source>
</evidence>
<accession>A0A9X5QK08</accession>
<protein>
    <submittedName>
        <fullName evidence="1">Uncharacterized protein</fullName>
    </submittedName>
</protein>